<feature type="compositionally biased region" description="Acidic residues" evidence="7">
    <location>
        <begin position="705"/>
        <end position="715"/>
    </location>
</feature>
<name>A0A3M6VHW1_9STRA</name>
<feature type="compositionally biased region" description="Acidic residues" evidence="7">
    <location>
        <begin position="636"/>
        <end position="645"/>
    </location>
</feature>
<dbReference type="GO" id="GO:0005874">
    <property type="term" value="C:microtubule"/>
    <property type="evidence" value="ECO:0007669"/>
    <property type="project" value="UniProtKB-KW"/>
</dbReference>
<sequence length="843" mass="93861">MGHDVDGTTKLSRGSLSVALCALCAVCSSTEPPGTIPILVSDSHSPQLSSTCGVVKMTPSKVSVRNKRIKVCVRLRPFTRTEKLKAGGKAAWTWHENTIYQQIFPAQIPSRVLSSDGEEKKTRSGGGSTVSSKSSALRDSISTLPSSYSFDYLYPPATQTQMVYDETIKDVVMAATEGYHSSVFLYGQTGTGKTYTMQGGRGDPGIIQLSVQDIFDHIARHPRMEFLLRFSYLEIYNERIHDLLAAGAKSDIKIYDVHNRGTTGNEHARDGFVTKDVVIKGLREEIVLSTEHVLSLVEVGNLHRHMALTESNDQSSRSHVVFRMVIESQMKRNSRDRGEVAPVRSATLNIIDLAGSESVRLANTTGQSLEEGRFINRSLLTLGHIIWKLSRDRHRTGSGNVTASSTPHLPYRNSKLTRILQPSLGGQAQIAIVCTASPSVECLTETHNTLKFASRARRVRNRVVVNESLGESALLRKYRARIRELEEQLHHLQIRRRPRESTQMSSSNPTTLTERQMEIKFAINNINRVILNSSEAQERPDEEELASVDEDTFPAMATPPRTLEPPHPLPPSIQTTQRGEHATGQTQRKPAPKQLAARQQVEMKSQAPQTQSRAAARPLLRQTPVHSTSNVSIDQPEPEEEEEGKDEGHARPRLVHSRSSTNTSNKTLIGSGGSASTKTLPLSSSSSRQLTDNDDDLAETKEEHENEEDEPEREEDVLHDTRTHPEVISEQAPIAPNAMSTAPSSVSTSSTRPSLTSMLKTKYLNELSKMDQRAGRWQHTEEGELLNQKELLREFVRGLEIAQAEQETRMSKIRELELENHRLHQAVVSRDDELAQLKTETTR</sequence>
<dbReference type="PANTHER" id="PTHR47968">
    <property type="entry name" value="CENTROMERE PROTEIN E"/>
    <property type="match status" value="1"/>
</dbReference>
<evidence type="ECO:0000256" key="4">
    <source>
        <dbReference type="ARBA" id="ARBA00023175"/>
    </source>
</evidence>
<feature type="binding site" evidence="5">
    <location>
        <begin position="187"/>
        <end position="194"/>
    </location>
    <ligand>
        <name>ATP</name>
        <dbReference type="ChEBI" id="CHEBI:30616"/>
    </ligand>
</feature>
<feature type="compositionally biased region" description="Polar residues" evidence="7">
    <location>
        <begin position="501"/>
        <end position="512"/>
    </location>
</feature>
<feature type="compositionally biased region" description="Pro residues" evidence="7">
    <location>
        <begin position="562"/>
        <end position="571"/>
    </location>
</feature>
<feature type="compositionally biased region" description="Acidic residues" evidence="7">
    <location>
        <begin position="540"/>
        <end position="552"/>
    </location>
</feature>
<feature type="compositionally biased region" description="Polar residues" evidence="7">
    <location>
        <begin position="572"/>
        <end position="588"/>
    </location>
</feature>
<reference evidence="10 11" key="1">
    <citation type="submission" date="2018-06" db="EMBL/GenBank/DDBJ databases">
        <title>Comparative genomics of downy mildews reveals potential adaptations to biotrophy.</title>
        <authorList>
            <person name="Fletcher K."/>
            <person name="Klosterman S.J."/>
            <person name="Derevnina L."/>
            <person name="Martin F."/>
            <person name="Koike S."/>
            <person name="Reyes Chin-Wo S."/>
            <person name="Mou B."/>
            <person name="Michelmore R."/>
        </authorList>
    </citation>
    <scope>NUCLEOTIDE SEQUENCE [LARGE SCALE GENOMIC DNA]</scope>
    <source>
        <strain evidence="10 11">R14</strain>
    </source>
</reference>
<feature type="region of interest" description="Disordered" evidence="7">
    <location>
        <begin position="493"/>
        <end position="512"/>
    </location>
</feature>
<dbReference type="InterPro" id="IPR019821">
    <property type="entry name" value="Kinesin_motor_CS"/>
</dbReference>
<protein>
    <recommendedName>
        <fullName evidence="6">Kinesin-like protein</fullName>
    </recommendedName>
</protein>
<comment type="caution">
    <text evidence="10">The sequence shown here is derived from an EMBL/GenBank/DDBJ whole genome shotgun (WGS) entry which is preliminary data.</text>
</comment>
<dbReference type="Pfam" id="PF00225">
    <property type="entry name" value="Kinesin"/>
    <property type="match status" value="1"/>
</dbReference>
<evidence type="ECO:0000256" key="5">
    <source>
        <dbReference type="PROSITE-ProRule" id="PRU00283"/>
    </source>
</evidence>
<dbReference type="GO" id="GO:0003777">
    <property type="term" value="F:microtubule motor activity"/>
    <property type="evidence" value="ECO:0007669"/>
    <property type="project" value="InterPro"/>
</dbReference>
<dbReference type="PRINTS" id="PR00380">
    <property type="entry name" value="KINESINHEAVY"/>
</dbReference>
<keyword evidence="2 5" id="KW-0067">ATP-binding</keyword>
<evidence type="ECO:0000256" key="3">
    <source>
        <dbReference type="ARBA" id="ARBA00023054"/>
    </source>
</evidence>
<dbReference type="AlphaFoldDB" id="A0A3M6VHW1"/>
<comment type="similarity">
    <text evidence="5 6">Belongs to the TRAFAC class myosin-kinesin ATPase superfamily. Kinesin family.</text>
</comment>
<organism evidence="10 11">
    <name type="scientific">Peronospora effusa</name>
    <dbReference type="NCBI Taxonomy" id="542832"/>
    <lineage>
        <taxon>Eukaryota</taxon>
        <taxon>Sar</taxon>
        <taxon>Stramenopiles</taxon>
        <taxon>Oomycota</taxon>
        <taxon>Peronosporomycetes</taxon>
        <taxon>Peronosporales</taxon>
        <taxon>Peronosporaceae</taxon>
        <taxon>Peronospora</taxon>
    </lineage>
</organism>
<dbReference type="SMART" id="SM00129">
    <property type="entry name" value="KISc"/>
    <property type="match status" value="1"/>
</dbReference>
<keyword evidence="4 5" id="KW-0505">Motor protein</keyword>
<keyword evidence="8" id="KW-0732">Signal</keyword>
<feature type="domain" description="Kinesin motor" evidence="9">
    <location>
        <begin position="68"/>
        <end position="459"/>
    </location>
</feature>
<dbReference type="InterPro" id="IPR027640">
    <property type="entry name" value="Kinesin-like_fam"/>
</dbReference>
<dbReference type="VEuPathDB" id="FungiDB:DD237_001708"/>
<feature type="compositionally biased region" description="Polar residues" evidence="7">
    <location>
        <begin position="624"/>
        <end position="633"/>
    </location>
</feature>
<evidence type="ECO:0000256" key="1">
    <source>
        <dbReference type="ARBA" id="ARBA00022741"/>
    </source>
</evidence>
<dbReference type="EMBL" id="QLLG01000221">
    <property type="protein sequence ID" value="RMX65967.1"/>
    <property type="molecule type" value="Genomic_DNA"/>
</dbReference>
<feature type="compositionally biased region" description="Low complexity" evidence="7">
    <location>
        <begin position="674"/>
        <end position="690"/>
    </location>
</feature>
<dbReference type="Gene3D" id="3.40.850.10">
    <property type="entry name" value="Kinesin motor domain"/>
    <property type="match status" value="1"/>
</dbReference>
<accession>A0A3M6VHW1</accession>
<evidence type="ECO:0000256" key="6">
    <source>
        <dbReference type="RuleBase" id="RU000394"/>
    </source>
</evidence>
<evidence type="ECO:0000313" key="10">
    <source>
        <dbReference type="EMBL" id="RMX65967.1"/>
    </source>
</evidence>
<keyword evidence="11" id="KW-1185">Reference proteome</keyword>
<gene>
    <name evidence="10" type="ORF">DD238_002334</name>
</gene>
<feature type="signal peptide" evidence="8">
    <location>
        <begin position="1"/>
        <end position="29"/>
    </location>
</feature>
<dbReference type="FunFam" id="3.40.850.10:FF:000276">
    <property type="entry name" value="Kinesin-like protein"/>
    <property type="match status" value="1"/>
</dbReference>
<dbReference type="STRING" id="542832.A0A3M6VHW1"/>
<feature type="compositionally biased region" description="Basic and acidic residues" evidence="7">
    <location>
        <begin position="716"/>
        <end position="727"/>
    </location>
</feature>
<dbReference type="SUPFAM" id="SSF52540">
    <property type="entry name" value="P-loop containing nucleoside triphosphate hydrolases"/>
    <property type="match status" value="1"/>
</dbReference>
<dbReference type="GO" id="GO:0008017">
    <property type="term" value="F:microtubule binding"/>
    <property type="evidence" value="ECO:0007669"/>
    <property type="project" value="InterPro"/>
</dbReference>
<evidence type="ECO:0000313" key="11">
    <source>
        <dbReference type="Proteomes" id="UP000282087"/>
    </source>
</evidence>
<dbReference type="Proteomes" id="UP000282087">
    <property type="component" value="Unassembled WGS sequence"/>
</dbReference>
<dbReference type="InterPro" id="IPR036961">
    <property type="entry name" value="Kinesin_motor_dom_sf"/>
</dbReference>
<dbReference type="GO" id="GO:0007018">
    <property type="term" value="P:microtubule-based movement"/>
    <property type="evidence" value="ECO:0007669"/>
    <property type="project" value="InterPro"/>
</dbReference>
<evidence type="ECO:0000256" key="2">
    <source>
        <dbReference type="ARBA" id="ARBA00022840"/>
    </source>
</evidence>
<feature type="compositionally biased region" description="Polar residues" evidence="7">
    <location>
        <begin position="602"/>
        <end position="613"/>
    </location>
</feature>
<feature type="region of interest" description="Disordered" evidence="7">
    <location>
        <begin position="533"/>
        <end position="757"/>
    </location>
</feature>
<evidence type="ECO:0000256" key="7">
    <source>
        <dbReference type="SAM" id="MobiDB-lite"/>
    </source>
</evidence>
<dbReference type="GO" id="GO:0005524">
    <property type="term" value="F:ATP binding"/>
    <property type="evidence" value="ECO:0007669"/>
    <property type="project" value="UniProtKB-UniRule"/>
</dbReference>
<keyword evidence="6" id="KW-0493">Microtubule</keyword>
<keyword evidence="3" id="KW-0175">Coiled coil</keyword>
<evidence type="ECO:0000259" key="9">
    <source>
        <dbReference type="PROSITE" id="PS50067"/>
    </source>
</evidence>
<proteinExistence type="inferred from homology"/>
<feature type="region of interest" description="Disordered" evidence="7">
    <location>
        <begin position="114"/>
        <end position="136"/>
    </location>
</feature>
<feature type="chain" id="PRO_5018094727" description="Kinesin-like protein" evidence="8">
    <location>
        <begin position="30"/>
        <end position="843"/>
    </location>
</feature>
<feature type="compositionally biased region" description="Low complexity" evidence="7">
    <location>
        <begin position="738"/>
        <end position="757"/>
    </location>
</feature>
<dbReference type="PANTHER" id="PTHR47968:SF75">
    <property type="entry name" value="CENTROMERE-ASSOCIATED PROTEIN E"/>
    <property type="match status" value="1"/>
</dbReference>
<feature type="compositionally biased region" description="Polar residues" evidence="7">
    <location>
        <begin position="657"/>
        <end position="668"/>
    </location>
</feature>
<dbReference type="PROSITE" id="PS50067">
    <property type="entry name" value="KINESIN_MOTOR_2"/>
    <property type="match status" value="1"/>
</dbReference>
<dbReference type="InterPro" id="IPR027417">
    <property type="entry name" value="P-loop_NTPase"/>
</dbReference>
<keyword evidence="1 5" id="KW-0547">Nucleotide-binding</keyword>
<evidence type="ECO:0000256" key="8">
    <source>
        <dbReference type="SAM" id="SignalP"/>
    </source>
</evidence>
<dbReference type="PROSITE" id="PS00411">
    <property type="entry name" value="KINESIN_MOTOR_1"/>
    <property type="match status" value="1"/>
</dbReference>
<dbReference type="InterPro" id="IPR001752">
    <property type="entry name" value="Kinesin_motor_dom"/>
</dbReference>